<feature type="region of interest" description="Disordered" evidence="1">
    <location>
        <begin position="113"/>
        <end position="154"/>
    </location>
</feature>
<dbReference type="EMBL" id="JARQZJ010000070">
    <property type="protein sequence ID" value="KAK9881745.1"/>
    <property type="molecule type" value="Genomic_DNA"/>
</dbReference>
<name>A0AAW1UKY3_9CUCU</name>
<evidence type="ECO:0000313" key="3">
    <source>
        <dbReference type="Proteomes" id="UP001431783"/>
    </source>
</evidence>
<evidence type="ECO:0000256" key="1">
    <source>
        <dbReference type="SAM" id="MobiDB-lite"/>
    </source>
</evidence>
<dbReference type="Proteomes" id="UP001431783">
    <property type="component" value="Unassembled WGS sequence"/>
</dbReference>
<proteinExistence type="predicted"/>
<comment type="caution">
    <text evidence="2">The sequence shown here is derived from an EMBL/GenBank/DDBJ whole genome shotgun (WGS) entry which is preliminary data.</text>
</comment>
<gene>
    <name evidence="2" type="ORF">WA026_017266</name>
</gene>
<accession>A0AAW1UKY3</accession>
<sequence length="254" mass="28766">MAQNKAYNFRNKDNTVMSVQSSNSVDDLKKFIEEKILNSTMELRQEISDLKLKVDNLAATNKMLLDILKCNNSTVVEESVRVISDSNGTISQSLDSSSSDEIIISRIPTESSIQQKRLRGNNNTQTSADSNQKSNLIPTKRDKKTSESTGHIMGTRSVDVTTEFSASPRKIWIYVGRCKSSTTEDDIRRYLNSKISNSVEEFEVEKLNSKGRNCSFKVGADMAVKELLYDPDFWPSGILVKRYFFLRNNHGREL</sequence>
<dbReference type="AlphaFoldDB" id="A0AAW1UKY3"/>
<protein>
    <submittedName>
        <fullName evidence="2">Uncharacterized protein</fullName>
    </submittedName>
</protein>
<feature type="compositionally biased region" description="Polar residues" evidence="1">
    <location>
        <begin position="113"/>
        <end position="137"/>
    </location>
</feature>
<keyword evidence="3" id="KW-1185">Reference proteome</keyword>
<evidence type="ECO:0000313" key="2">
    <source>
        <dbReference type="EMBL" id="KAK9881745.1"/>
    </source>
</evidence>
<organism evidence="2 3">
    <name type="scientific">Henosepilachna vigintioctopunctata</name>
    <dbReference type="NCBI Taxonomy" id="420089"/>
    <lineage>
        <taxon>Eukaryota</taxon>
        <taxon>Metazoa</taxon>
        <taxon>Ecdysozoa</taxon>
        <taxon>Arthropoda</taxon>
        <taxon>Hexapoda</taxon>
        <taxon>Insecta</taxon>
        <taxon>Pterygota</taxon>
        <taxon>Neoptera</taxon>
        <taxon>Endopterygota</taxon>
        <taxon>Coleoptera</taxon>
        <taxon>Polyphaga</taxon>
        <taxon>Cucujiformia</taxon>
        <taxon>Coccinelloidea</taxon>
        <taxon>Coccinellidae</taxon>
        <taxon>Epilachninae</taxon>
        <taxon>Epilachnini</taxon>
        <taxon>Henosepilachna</taxon>
    </lineage>
</organism>
<reference evidence="2 3" key="1">
    <citation type="submission" date="2023-03" db="EMBL/GenBank/DDBJ databases">
        <title>Genome insight into feeding habits of ladybird beetles.</title>
        <authorList>
            <person name="Li H.-S."/>
            <person name="Huang Y.-H."/>
            <person name="Pang H."/>
        </authorList>
    </citation>
    <scope>NUCLEOTIDE SEQUENCE [LARGE SCALE GENOMIC DNA]</scope>
    <source>
        <strain evidence="2">SYSU_2023b</strain>
        <tissue evidence="2">Whole body</tissue>
    </source>
</reference>